<dbReference type="AlphaFoldDB" id="A0A109JPE2"/>
<keyword evidence="4" id="KW-1185">Reference proteome</keyword>
<keyword evidence="1" id="KW-1133">Transmembrane helix</keyword>
<name>A0A109JPE2_9HYPH</name>
<sequence length="146" mass="15755">MTNLAVYAALFLAAFAAATIFPMQSEAGLVALILAKQHPVIALIAVATIGNVLGSAVNWLLGVGIERFRDKHWFPVRQPALDKAQSWYRRYGKWSLLLSWMPVIGDPITIVAGVLREPLPMFLLLVTIAKAARYAVLSAATIGVAG</sequence>
<dbReference type="InterPro" id="IPR032816">
    <property type="entry name" value="VTT_dom"/>
</dbReference>
<keyword evidence="1" id="KW-0812">Transmembrane</keyword>
<dbReference type="RefSeq" id="WP_018116650.1">
    <property type="nucleotide sequence ID" value="NZ_JBBNAS010000087.1"/>
</dbReference>
<gene>
    <name evidence="3" type="ORF">AS026_04630</name>
</gene>
<evidence type="ECO:0000259" key="2">
    <source>
        <dbReference type="Pfam" id="PF09335"/>
    </source>
</evidence>
<reference evidence="3 4" key="1">
    <citation type="submission" date="2015-11" db="EMBL/GenBank/DDBJ databases">
        <title>Draft Genome Sequence of the Strain BR 10423 (Rhizobium sp.) isolated from nodules of Mimosa pudica.</title>
        <authorList>
            <person name="Barauna A.C."/>
            <person name="Zilli J.E."/>
            <person name="Simoes-Araujo J.L."/>
            <person name="Reis V.M."/>
            <person name="James E.K."/>
            <person name="Reis F.B.Jr."/>
            <person name="Rouws L.F."/>
            <person name="Passos S.R."/>
            <person name="Gois S.R."/>
        </authorList>
    </citation>
    <scope>NUCLEOTIDE SEQUENCE [LARGE SCALE GENOMIC DNA]</scope>
    <source>
        <strain evidence="3 4">BR10423</strain>
    </source>
</reference>
<comment type="caution">
    <text evidence="3">The sequence shown here is derived from an EMBL/GenBank/DDBJ whole genome shotgun (WGS) entry which is preliminary data.</text>
</comment>
<feature type="domain" description="VTT" evidence="2">
    <location>
        <begin position="39"/>
        <end position="139"/>
    </location>
</feature>
<evidence type="ECO:0000313" key="3">
    <source>
        <dbReference type="EMBL" id="KWV52808.1"/>
    </source>
</evidence>
<keyword evidence="1" id="KW-0472">Membrane</keyword>
<feature type="transmembrane region" description="Helical" evidence="1">
    <location>
        <begin position="94"/>
        <end position="115"/>
    </location>
</feature>
<dbReference type="Proteomes" id="UP000068164">
    <property type="component" value="Unassembled WGS sequence"/>
</dbReference>
<evidence type="ECO:0000313" key="4">
    <source>
        <dbReference type="Proteomes" id="UP000068164"/>
    </source>
</evidence>
<dbReference type="Pfam" id="PF09335">
    <property type="entry name" value="VTT_dom"/>
    <property type="match status" value="1"/>
</dbReference>
<proteinExistence type="predicted"/>
<dbReference type="EMBL" id="LNCD01000070">
    <property type="protein sequence ID" value="KWV52808.1"/>
    <property type="molecule type" value="Genomic_DNA"/>
</dbReference>
<dbReference type="InterPro" id="IPR051311">
    <property type="entry name" value="DedA_domain"/>
</dbReference>
<feature type="transmembrane region" description="Helical" evidence="1">
    <location>
        <begin position="40"/>
        <end position="61"/>
    </location>
</feature>
<dbReference type="PANTHER" id="PTHR42709:SF4">
    <property type="entry name" value="INNER MEMBRANE PROTEIN YQAA"/>
    <property type="match status" value="1"/>
</dbReference>
<dbReference type="OrthoDB" id="9814483at2"/>
<accession>A0A109JPE2</accession>
<protein>
    <recommendedName>
        <fullName evidence="2">VTT domain-containing protein</fullName>
    </recommendedName>
</protein>
<evidence type="ECO:0000256" key="1">
    <source>
        <dbReference type="SAM" id="Phobius"/>
    </source>
</evidence>
<organism evidence="3 4">
    <name type="scientific">Rhizobium altiplani</name>
    <dbReference type="NCBI Taxonomy" id="1864509"/>
    <lineage>
        <taxon>Bacteria</taxon>
        <taxon>Pseudomonadati</taxon>
        <taxon>Pseudomonadota</taxon>
        <taxon>Alphaproteobacteria</taxon>
        <taxon>Hyphomicrobiales</taxon>
        <taxon>Rhizobiaceae</taxon>
        <taxon>Rhizobium/Agrobacterium group</taxon>
        <taxon>Rhizobium</taxon>
    </lineage>
</organism>
<dbReference type="PANTHER" id="PTHR42709">
    <property type="entry name" value="ALKALINE PHOSPHATASE LIKE PROTEIN"/>
    <property type="match status" value="1"/>
</dbReference>